<dbReference type="OrthoDB" id="8527301at2"/>
<dbReference type="HOGENOM" id="CLU_2552617_0_0_4"/>
<name>C4ZIV3_THASP</name>
<gene>
    <name evidence="1" type="ordered locus">Tmz1t_0462</name>
</gene>
<dbReference type="EMBL" id="CP001281">
    <property type="protein sequence ID" value="ACK53240.1"/>
    <property type="molecule type" value="Genomic_DNA"/>
</dbReference>
<accession>C4ZIV3</accession>
<evidence type="ECO:0000313" key="1">
    <source>
        <dbReference type="EMBL" id="ACK53240.1"/>
    </source>
</evidence>
<proteinExistence type="predicted"/>
<dbReference type="Proteomes" id="UP000002186">
    <property type="component" value="Chromosome"/>
</dbReference>
<dbReference type="AlphaFoldDB" id="C4ZIV3"/>
<dbReference type="eggNOG" id="ENOG502ZPAD">
    <property type="taxonomic scope" value="Bacteria"/>
</dbReference>
<protein>
    <submittedName>
        <fullName evidence="1">Uncharacterized protein</fullName>
    </submittedName>
</protein>
<sequence>MTNTSDGGTTLTLHDAAKLLAGGGISTHDAEVLLANAIQQCELHANVKRWATEQWDGPLLPGNINPRETHIERSDLDAWRSGR</sequence>
<keyword evidence="2" id="KW-1185">Reference proteome</keyword>
<organism evidence="1 2">
    <name type="scientific">Thauera aminoaromatica</name>
    <dbReference type="NCBI Taxonomy" id="164330"/>
    <lineage>
        <taxon>Bacteria</taxon>
        <taxon>Pseudomonadati</taxon>
        <taxon>Pseudomonadota</taxon>
        <taxon>Betaproteobacteria</taxon>
        <taxon>Rhodocyclales</taxon>
        <taxon>Zoogloeaceae</taxon>
        <taxon>Thauera</taxon>
    </lineage>
</organism>
<evidence type="ECO:0000313" key="2">
    <source>
        <dbReference type="Proteomes" id="UP000002186"/>
    </source>
</evidence>
<reference evidence="2" key="1">
    <citation type="submission" date="2009-05" db="EMBL/GenBank/DDBJ databases">
        <title>Complete sequence of chromosome of Thauera sp. MZ1T.</title>
        <authorList>
            <consortium name="US DOE Joint Genome Institute"/>
            <person name="Lucas S."/>
            <person name="Copeland A."/>
            <person name="Lapidus A."/>
            <person name="Glavina del Rio T."/>
            <person name="Dalin E."/>
            <person name="Tice H."/>
            <person name="Bruce D."/>
            <person name="Goodwin L."/>
            <person name="Pitluck S."/>
            <person name="Sims D."/>
            <person name="Brettin T."/>
            <person name="Detter J.C."/>
            <person name="Han C."/>
            <person name="Larimer F."/>
            <person name="Land M."/>
            <person name="Hauser L."/>
            <person name="Kyrpides N."/>
            <person name="Mikhailova N."/>
            <person name="Sayler G.S."/>
        </authorList>
    </citation>
    <scope>NUCLEOTIDE SEQUENCE [LARGE SCALE GENOMIC DNA]</scope>
    <source>
        <strain evidence="2">MZ1T</strain>
    </source>
</reference>
<dbReference type="RefSeq" id="WP_004265416.1">
    <property type="nucleotide sequence ID" value="NC_011662.2"/>
</dbReference>
<dbReference type="KEGG" id="tmz:Tmz1t_0462"/>
<reference evidence="1 2" key="2">
    <citation type="journal article" date="2012" name="Stand. Genomic Sci.">
        <title>Complete genome sequence of Thauera aminoaromatica strain MZ1T.</title>
        <authorList>
            <person name="Jiang K."/>
            <person name="Sanseverino J."/>
            <person name="Chauhan A."/>
            <person name="Lucas S."/>
            <person name="Copeland A."/>
            <person name="Lapidus A."/>
            <person name="Del Rio T.G."/>
            <person name="Dalin E."/>
            <person name="Tice H."/>
            <person name="Bruce D."/>
            <person name="Goodwin L."/>
            <person name="Pitluck S."/>
            <person name="Sims D."/>
            <person name="Brettin T."/>
            <person name="Detter J.C."/>
            <person name="Han C."/>
            <person name="Chang Y.J."/>
            <person name="Larimer F."/>
            <person name="Land M."/>
            <person name="Hauser L."/>
            <person name="Kyrpides N.C."/>
            <person name="Mikhailova N."/>
            <person name="Moser S."/>
            <person name="Jegier P."/>
            <person name="Close D."/>
            <person name="Debruyn J.M."/>
            <person name="Wang Y."/>
            <person name="Layton A.C."/>
            <person name="Allen M.S."/>
            <person name="Sayler G.S."/>
        </authorList>
    </citation>
    <scope>NUCLEOTIDE SEQUENCE [LARGE SCALE GENOMIC DNA]</scope>
    <source>
        <strain evidence="1 2">MZ1T</strain>
    </source>
</reference>